<feature type="non-terminal residue" evidence="1">
    <location>
        <position position="1"/>
    </location>
</feature>
<organism evidence="1">
    <name type="scientific">marine sediment metagenome</name>
    <dbReference type="NCBI Taxonomy" id="412755"/>
    <lineage>
        <taxon>unclassified sequences</taxon>
        <taxon>metagenomes</taxon>
        <taxon>ecological metagenomes</taxon>
    </lineage>
</organism>
<name>X1EZ49_9ZZZZ</name>
<comment type="caution">
    <text evidence="1">The sequence shown here is derived from an EMBL/GenBank/DDBJ whole genome shotgun (WGS) entry which is preliminary data.</text>
</comment>
<reference evidence="1" key="1">
    <citation type="journal article" date="2014" name="Front. Microbiol.">
        <title>High frequency of phylogenetically diverse reductive dehalogenase-homologous genes in deep subseafloor sedimentary metagenomes.</title>
        <authorList>
            <person name="Kawai M."/>
            <person name="Futagami T."/>
            <person name="Toyoda A."/>
            <person name="Takaki Y."/>
            <person name="Nishi S."/>
            <person name="Hori S."/>
            <person name="Arai W."/>
            <person name="Tsubouchi T."/>
            <person name="Morono Y."/>
            <person name="Uchiyama I."/>
            <person name="Ito T."/>
            <person name="Fujiyama A."/>
            <person name="Inagaki F."/>
            <person name="Takami H."/>
        </authorList>
    </citation>
    <scope>NUCLEOTIDE SEQUENCE</scope>
    <source>
        <strain evidence="1">Expedition CK06-06</strain>
    </source>
</reference>
<accession>X1EZ49</accession>
<dbReference type="AlphaFoldDB" id="X1EZ49"/>
<evidence type="ECO:0000313" key="1">
    <source>
        <dbReference type="EMBL" id="GAH37862.1"/>
    </source>
</evidence>
<sequence length="60" mass="7225">NDSLFKFKKGFNKNGLLDFYVGRKINNEDIYEKLVKEWKIKNGLGENFRSDFFPLYRCNL</sequence>
<gene>
    <name evidence="1" type="ORF">S03H2_16049</name>
</gene>
<protein>
    <submittedName>
        <fullName evidence="1">Uncharacterized protein</fullName>
    </submittedName>
</protein>
<dbReference type="EMBL" id="BARU01008181">
    <property type="protein sequence ID" value="GAH37862.1"/>
    <property type="molecule type" value="Genomic_DNA"/>
</dbReference>
<proteinExistence type="predicted"/>